<feature type="transmembrane region" description="Helical" evidence="1">
    <location>
        <begin position="189"/>
        <end position="210"/>
    </location>
</feature>
<evidence type="ECO:0000256" key="1">
    <source>
        <dbReference type="SAM" id="Phobius"/>
    </source>
</evidence>
<proteinExistence type="predicted"/>
<reference evidence="2 3" key="1">
    <citation type="submission" date="2023-09" db="EMBL/GenBank/DDBJ databases">
        <authorList>
            <person name="Zhai L."/>
        </authorList>
    </citation>
    <scope>NUCLEOTIDE SEQUENCE [LARGE SCALE GENOMIC DNA]</scope>
    <source>
        <strain evidence="2 3">5 N-1</strain>
    </source>
</reference>
<dbReference type="Proteomes" id="UP001256646">
    <property type="component" value="Unassembled WGS sequence"/>
</dbReference>
<feature type="transmembrane region" description="Helical" evidence="1">
    <location>
        <begin position="56"/>
        <end position="76"/>
    </location>
</feature>
<feature type="transmembrane region" description="Helical" evidence="1">
    <location>
        <begin position="12"/>
        <end position="34"/>
    </location>
</feature>
<evidence type="ECO:0000313" key="2">
    <source>
        <dbReference type="EMBL" id="MDR5586781.1"/>
    </source>
</evidence>
<comment type="caution">
    <text evidence="2">The sequence shown here is derived from an EMBL/GenBank/DDBJ whole genome shotgun (WGS) entry which is preliminary data.</text>
</comment>
<gene>
    <name evidence="2" type="ORF">RGC78_04805</name>
</gene>
<dbReference type="RefSeq" id="WP_252213033.1">
    <property type="nucleotide sequence ID" value="NZ_JAVJAN010000010.1"/>
</dbReference>
<accession>A0ABU1EEG4</accession>
<organism evidence="2 3">
    <name type="scientific">Clostridium aquiflavi</name>
    <dbReference type="NCBI Taxonomy" id="3073603"/>
    <lineage>
        <taxon>Bacteria</taxon>
        <taxon>Bacillati</taxon>
        <taxon>Bacillota</taxon>
        <taxon>Clostridia</taxon>
        <taxon>Eubacteriales</taxon>
        <taxon>Clostridiaceae</taxon>
        <taxon>Clostridium</taxon>
    </lineage>
</organism>
<keyword evidence="1" id="KW-1133">Transmembrane helix</keyword>
<keyword evidence="1" id="KW-0472">Membrane</keyword>
<feature type="transmembrane region" description="Helical" evidence="1">
    <location>
        <begin position="101"/>
        <end position="125"/>
    </location>
</feature>
<feature type="transmembrane region" description="Helical" evidence="1">
    <location>
        <begin position="155"/>
        <end position="177"/>
    </location>
</feature>
<name>A0ABU1EEG4_9CLOT</name>
<protein>
    <recommendedName>
        <fullName evidence="4">ABC-2 family transporter protein</fullName>
    </recommendedName>
</protein>
<keyword evidence="1" id="KW-0812">Transmembrane</keyword>
<evidence type="ECO:0008006" key="4">
    <source>
        <dbReference type="Google" id="ProtNLM"/>
    </source>
</evidence>
<feature type="transmembrane region" description="Helical" evidence="1">
    <location>
        <begin position="230"/>
        <end position="250"/>
    </location>
</feature>
<dbReference type="EMBL" id="JAVJAN010000010">
    <property type="protein sequence ID" value="MDR5586781.1"/>
    <property type="molecule type" value="Genomic_DNA"/>
</dbReference>
<keyword evidence="3" id="KW-1185">Reference proteome</keyword>
<evidence type="ECO:0000313" key="3">
    <source>
        <dbReference type="Proteomes" id="UP001256646"/>
    </source>
</evidence>
<sequence length="264" mass="30178">MKKYLKLEFKKNIFSWRTISSILIILSVFMIPYLEEIKFPCQELDGVDYFIRLSEFSYIGFIGPIIAGIIYSTSIINDKESGFINKLLEIIDIKTYFKVKLIVNVLINFIIFAISYGICILYLIIKYGLNNIRDGMTNGAFVISGFIGVYESSKILYIIIILLGTLISSVTFSTFVFGITTITGTKLTAYIFPIFYVILTGIFFEMWFLNSVIDFNVVKLFNLTESNTQNGINIILYNLILMILGVGLLYKSCYKGVLYLSREI</sequence>